<dbReference type="EMBL" id="QFOZ01000001">
    <property type="protein sequence ID" value="PZP89627.1"/>
    <property type="molecule type" value="Genomic_DNA"/>
</dbReference>
<proteinExistence type="predicted"/>
<dbReference type="AlphaFoldDB" id="A0A2W5IF74"/>
<evidence type="ECO:0000313" key="3">
    <source>
        <dbReference type="EMBL" id="PZP89627.1"/>
    </source>
</evidence>
<feature type="region of interest" description="Disordered" evidence="1">
    <location>
        <begin position="248"/>
        <end position="363"/>
    </location>
</feature>
<keyword evidence="2" id="KW-0732">Signal</keyword>
<name>A0A2W5IF74_9ACTN</name>
<feature type="compositionally biased region" description="Polar residues" evidence="1">
    <location>
        <begin position="252"/>
        <end position="261"/>
    </location>
</feature>
<accession>A0A2W5IF74</accession>
<feature type="compositionally biased region" description="Basic and acidic residues" evidence="1">
    <location>
        <begin position="301"/>
        <end position="315"/>
    </location>
</feature>
<dbReference type="Proteomes" id="UP000248606">
    <property type="component" value="Unassembled WGS sequence"/>
</dbReference>
<sequence>MLQRNSLSLLLAASLLCTSVATSPSAFAASSTNNSGGSRQTMTDTAIKKSRNSYSVPDVQRTVTTEDGEKVTLAKKNERLYRTAPLNHNAFTHEVRVSLQGLATVTGAPESSAHTLAVGYIMGCQIDASRPGKLEVSVPIQISPFIPVLGREGDYSTPDFKTTGKSFGLNLLRPKLWHGYAKNITLSKNVTFGVNIRPGHISKVSLASFSFHGNRTSWADLRDVHLFVDGCPGNVSLRSYVEYQDGVDNLGSDPTSTSKSKNGAKAQQPTPAGKPKKAPGAKRMSAGKKMLAKVLTPSRVNPDRTTEPSSGKKDGTSAQSAAKTPRDKSREKAEDASTQALASVGHPAGAKANQENKHQSSQQIEGLKFTIHGAVRWMSTLLPQTDLPTDNRNRHKEIHNKVWRPINKYIRRVIVTLTKPSASAGTPSPKGKSLS</sequence>
<dbReference type="Gene3D" id="2.60.40.1650">
    <property type="entry name" value="Porin MspA (Ig-like beta-sandwich domain)"/>
    <property type="match status" value="2"/>
</dbReference>
<evidence type="ECO:0000256" key="1">
    <source>
        <dbReference type="SAM" id="MobiDB-lite"/>
    </source>
</evidence>
<protein>
    <submittedName>
        <fullName evidence="3">Uncharacterized protein</fullName>
    </submittedName>
</protein>
<dbReference type="Pfam" id="PF09203">
    <property type="entry name" value="MspA"/>
    <property type="match status" value="1"/>
</dbReference>
<dbReference type="InterPro" id="IPR015286">
    <property type="entry name" value="Porin_fam_mycobact-type"/>
</dbReference>
<feature type="compositionally biased region" description="Low complexity" evidence="1">
    <location>
        <begin position="264"/>
        <end position="273"/>
    </location>
</feature>
<feature type="compositionally biased region" description="Low complexity" evidence="1">
    <location>
        <begin position="27"/>
        <end position="38"/>
    </location>
</feature>
<feature type="region of interest" description="Disordered" evidence="1">
    <location>
        <begin position="27"/>
        <end position="62"/>
    </location>
</feature>
<feature type="chain" id="PRO_5015986703" evidence="2">
    <location>
        <begin position="29"/>
        <end position="435"/>
    </location>
</feature>
<feature type="signal peptide" evidence="2">
    <location>
        <begin position="1"/>
        <end position="28"/>
    </location>
</feature>
<comment type="caution">
    <text evidence="3">The sequence shown here is derived from an EMBL/GenBank/DDBJ whole genome shotgun (WGS) entry which is preliminary data.</text>
</comment>
<dbReference type="RefSeq" id="WP_303678511.1">
    <property type="nucleotide sequence ID" value="NZ_CAKZIO010000003.1"/>
</dbReference>
<feature type="compositionally biased region" description="Basic and acidic residues" evidence="1">
    <location>
        <begin position="324"/>
        <end position="335"/>
    </location>
</feature>
<gene>
    <name evidence="3" type="ORF">DI579_00120</name>
</gene>
<evidence type="ECO:0000256" key="2">
    <source>
        <dbReference type="SAM" id="SignalP"/>
    </source>
</evidence>
<reference evidence="3 4" key="1">
    <citation type="submission" date="2017-08" db="EMBL/GenBank/DDBJ databases">
        <title>Infants hospitalized years apart are colonized by the same room-sourced microbial strains.</title>
        <authorList>
            <person name="Brooks B."/>
            <person name="Olm M.R."/>
            <person name="Firek B.A."/>
            <person name="Baker R."/>
            <person name="Thomas B.C."/>
            <person name="Morowitz M.J."/>
            <person name="Banfield J.F."/>
        </authorList>
    </citation>
    <scope>NUCLEOTIDE SEQUENCE [LARGE SCALE GENOMIC DNA]</scope>
    <source>
        <strain evidence="3">S2_006_000_R1_57</strain>
    </source>
</reference>
<organism evidence="3 4">
    <name type="scientific">Lawsonella clevelandensis</name>
    <dbReference type="NCBI Taxonomy" id="1528099"/>
    <lineage>
        <taxon>Bacteria</taxon>
        <taxon>Bacillati</taxon>
        <taxon>Actinomycetota</taxon>
        <taxon>Actinomycetes</taxon>
        <taxon>Mycobacteriales</taxon>
        <taxon>Lawsonellaceae</taxon>
        <taxon>Lawsonella</taxon>
    </lineage>
</organism>
<evidence type="ECO:0000313" key="4">
    <source>
        <dbReference type="Proteomes" id="UP000248606"/>
    </source>
</evidence>